<gene>
    <name evidence="8" type="ORF">GCM10007414_28920</name>
</gene>
<dbReference type="InterPro" id="IPR004254">
    <property type="entry name" value="AdipoR/HlyIII-related"/>
</dbReference>
<feature type="transmembrane region" description="Helical" evidence="7">
    <location>
        <begin position="105"/>
        <end position="125"/>
    </location>
</feature>
<proteinExistence type="inferred from homology"/>
<feature type="transmembrane region" description="Helical" evidence="7">
    <location>
        <begin position="188"/>
        <end position="208"/>
    </location>
</feature>
<comment type="subcellular location">
    <subcellularLocation>
        <location evidence="1">Cell membrane</location>
        <topology evidence="1">Multi-pass membrane protein</topology>
    </subcellularLocation>
</comment>
<keyword evidence="6 7" id="KW-0472">Membrane</keyword>
<feature type="transmembrane region" description="Helical" evidence="7">
    <location>
        <begin position="159"/>
        <end position="179"/>
    </location>
</feature>
<dbReference type="RefSeq" id="WP_055733715.1">
    <property type="nucleotide sequence ID" value="NZ_BMDY01000018.1"/>
</dbReference>
<name>A0ABQ1I3S5_9ALTE</name>
<comment type="caution">
    <text evidence="8">The sequence shown here is derived from an EMBL/GenBank/DDBJ whole genome shotgun (WGS) entry which is preliminary data.</text>
</comment>
<evidence type="ECO:0000256" key="1">
    <source>
        <dbReference type="ARBA" id="ARBA00004651"/>
    </source>
</evidence>
<sequence length="213" mass="23138">MAGSSSYSKTEQLLNVLSHLLGFMGALLGLVLLLAKAEGGLAVSAVAIYGGSMALLFLASCLYHAVSEVRWQARLKLFDHAAIYLLIAGTYTPILLLAFDGWLSWLSMLVIWLLAAVGIAFKLLTGVRFPKLSLGTYLVMGWLALALAYPMYLHIPPAGLAYLLLGGVLFSIGALFYVAKHKAYTHAIWHLFVVAGCACHFISVYRYIVPVSR</sequence>
<evidence type="ECO:0000256" key="3">
    <source>
        <dbReference type="ARBA" id="ARBA00022475"/>
    </source>
</evidence>
<evidence type="ECO:0000313" key="8">
    <source>
        <dbReference type="EMBL" id="GGB13733.1"/>
    </source>
</evidence>
<dbReference type="PANTHER" id="PTHR20855:SF3">
    <property type="entry name" value="LD03007P"/>
    <property type="match status" value="1"/>
</dbReference>
<dbReference type="InterPro" id="IPR005744">
    <property type="entry name" value="Hy-lIII"/>
</dbReference>
<feature type="transmembrane region" description="Helical" evidence="7">
    <location>
        <begin position="41"/>
        <end position="65"/>
    </location>
</feature>
<evidence type="ECO:0000256" key="6">
    <source>
        <dbReference type="ARBA" id="ARBA00023136"/>
    </source>
</evidence>
<keyword evidence="9" id="KW-1185">Reference proteome</keyword>
<keyword evidence="5 7" id="KW-1133">Transmembrane helix</keyword>
<evidence type="ECO:0000256" key="4">
    <source>
        <dbReference type="ARBA" id="ARBA00022692"/>
    </source>
</evidence>
<dbReference type="NCBIfam" id="TIGR01065">
    <property type="entry name" value="hlyIII"/>
    <property type="match status" value="1"/>
</dbReference>
<evidence type="ECO:0000256" key="7">
    <source>
        <dbReference type="SAM" id="Phobius"/>
    </source>
</evidence>
<organism evidence="8 9">
    <name type="scientific">Agarivorans gilvus</name>
    <dbReference type="NCBI Taxonomy" id="680279"/>
    <lineage>
        <taxon>Bacteria</taxon>
        <taxon>Pseudomonadati</taxon>
        <taxon>Pseudomonadota</taxon>
        <taxon>Gammaproteobacteria</taxon>
        <taxon>Alteromonadales</taxon>
        <taxon>Alteromonadaceae</taxon>
        <taxon>Agarivorans</taxon>
    </lineage>
</organism>
<evidence type="ECO:0000256" key="2">
    <source>
        <dbReference type="ARBA" id="ARBA00008488"/>
    </source>
</evidence>
<keyword evidence="3" id="KW-1003">Cell membrane</keyword>
<dbReference type="Pfam" id="PF03006">
    <property type="entry name" value="HlyIII"/>
    <property type="match status" value="1"/>
</dbReference>
<evidence type="ECO:0000256" key="5">
    <source>
        <dbReference type="ARBA" id="ARBA00022989"/>
    </source>
</evidence>
<accession>A0ABQ1I3S5</accession>
<dbReference type="PANTHER" id="PTHR20855">
    <property type="entry name" value="ADIPOR/PROGESTIN RECEPTOR-RELATED"/>
    <property type="match status" value="1"/>
</dbReference>
<protein>
    <submittedName>
        <fullName evidence="8">Hemolysin III family protein</fullName>
    </submittedName>
</protein>
<comment type="similarity">
    <text evidence="2">Belongs to the UPF0073 (Hly-III) family.</text>
</comment>
<feature type="transmembrane region" description="Helical" evidence="7">
    <location>
        <begin position="12"/>
        <end position="35"/>
    </location>
</feature>
<dbReference type="EMBL" id="BMDY01000018">
    <property type="protein sequence ID" value="GGB13733.1"/>
    <property type="molecule type" value="Genomic_DNA"/>
</dbReference>
<keyword evidence="4 7" id="KW-0812">Transmembrane</keyword>
<dbReference type="Proteomes" id="UP000651977">
    <property type="component" value="Unassembled WGS sequence"/>
</dbReference>
<reference evidence="9" key="1">
    <citation type="journal article" date="2019" name="Int. J. Syst. Evol. Microbiol.">
        <title>The Global Catalogue of Microorganisms (GCM) 10K type strain sequencing project: providing services to taxonomists for standard genome sequencing and annotation.</title>
        <authorList>
            <consortium name="The Broad Institute Genomics Platform"/>
            <consortium name="The Broad Institute Genome Sequencing Center for Infectious Disease"/>
            <person name="Wu L."/>
            <person name="Ma J."/>
        </authorList>
    </citation>
    <scope>NUCLEOTIDE SEQUENCE [LARGE SCALE GENOMIC DNA]</scope>
    <source>
        <strain evidence="9">CGMCC 1.10131</strain>
    </source>
</reference>
<feature type="transmembrane region" description="Helical" evidence="7">
    <location>
        <begin position="77"/>
        <end position="99"/>
    </location>
</feature>
<feature type="transmembrane region" description="Helical" evidence="7">
    <location>
        <begin position="132"/>
        <end position="153"/>
    </location>
</feature>
<evidence type="ECO:0000313" key="9">
    <source>
        <dbReference type="Proteomes" id="UP000651977"/>
    </source>
</evidence>